<dbReference type="KEGG" id="prz:GZH47_31685"/>
<dbReference type="Proteomes" id="UP000479114">
    <property type="component" value="Plasmid unnamed1"/>
</dbReference>
<sequence length="140" mass="16386">MNAQMVENLFVESYLMMNLEITFSGVRAWFEMADVHMDDATLFRNLLFPEHIASEKQAEMARIVVYRYEDVFFQIHRVDDSEEEIHPLCDVEEPVHQLLLRMMHTRQMQGIDNAIIDLGVILQKDKVSEDPIFASLHGVF</sequence>
<name>A0A6C0PAQ8_9BACL</name>
<dbReference type="AlphaFoldDB" id="A0A6C0PAQ8"/>
<geneLocation type="plasmid" evidence="1 2">
    <name>unnamed1</name>
</geneLocation>
<evidence type="ECO:0000313" key="1">
    <source>
        <dbReference type="EMBL" id="QHW35461.1"/>
    </source>
</evidence>
<gene>
    <name evidence="1" type="ORF">GZH47_31685</name>
</gene>
<proteinExistence type="predicted"/>
<protein>
    <submittedName>
        <fullName evidence="1">Uncharacterized protein</fullName>
    </submittedName>
</protein>
<keyword evidence="2" id="KW-1185">Reference proteome</keyword>
<dbReference type="RefSeq" id="WP_162645607.1">
    <property type="nucleotide sequence ID" value="NZ_CP048287.1"/>
</dbReference>
<keyword evidence="1" id="KW-0614">Plasmid</keyword>
<evidence type="ECO:0000313" key="2">
    <source>
        <dbReference type="Proteomes" id="UP000479114"/>
    </source>
</evidence>
<reference evidence="1 2" key="1">
    <citation type="submission" date="2020-02" db="EMBL/GenBank/DDBJ databases">
        <title>Paenibacillus sp. nov., isolated from rhizosphere soil of tomato.</title>
        <authorList>
            <person name="Weon H.-Y."/>
            <person name="Lee S.A."/>
        </authorList>
    </citation>
    <scope>NUCLEOTIDE SEQUENCE [LARGE SCALE GENOMIC DNA]</scope>
    <source>
        <strain evidence="1 2">14171R-81</strain>
        <plasmid evidence="1 2">unnamed1</plasmid>
    </source>
</reference>
<organism evidence="1 2">
    <name type="scientific">Paenibacillus rhizovicinus</name>
    <dbReference type="NCBI Taxonomy" id="2704463"/>
    <lineage>
        <taxon>Bacteria</taxon>
        <taxon>Bacillati</taxon>
        <taxon>Bacillota</taxon>
        <taxon>Bacilli</taxon>
        <taxon>Bacillales</taxon>
        <taxon>Paenibacillaceae</taxon>
        <taxon>Paenibacillus</taxon>
    </lineage>
</organism>
<dbReference type="EMBL" id="CP048287">
    <property type="protein sequence ID" value="QHW35461.1"/>
    <property type="molecule type" value="Genomic_DNA"/>
</dbReference>
<accession>A0A6C0PAQ8</accession>